<dbReference type="EMBL" id="JAUQYP010000001">
    <property type="protein sequence ID" value="MDO8106943.1"/>
    <property type="molecule type" value="Genomic_DNA"/>
</dbReference>
<proteinExistence type="predicted"/>
<sequence>MARNEGTVDRVVRVGVGVAALVGAFAVGISTGGGIALAVVAALGLVTGATGFCPLYRVLGMSTRPARTDV</sequence>
<keyword evidence="1" id="KW-0472">Membrane</keyword>
<evidence type="ECO:0000256" key="1">
    <source>
        <dbReference type="SAM" id="Phobius"/>
    </source>
</evidence>
<evidence type="ECO:0000259" key="2">
    <source>
        <dbReference type="Pfam" id="PF11127"/>
    </source>
</evidence>
<dbReference type="InterPro" id="IPR021309">
    <property type="entry name" value="YgaP-like_TM"/>
</dbReference>
<keyword evidence="4" id="KW-1185">Reference proteome</keyword>
<name>A0ABT9D9Z0_9CELL</name>
<dbReference type="RefSeq" id="WP_304600581.1">
    <property type="nucleotide sequence ID" value="NZ_JAUQYO010000001.1"/>
</dbReference>
<reference evidence="3 4" key="1">
    <citation type="submission" date="2023-07" db="EMBL/GenBank/DDBJ databases">
        <title>Description of novel actinomycetes strains, isolated from tidal flat sediment.</title>
        <authorList>
            <person name="Lu C."/>
        </authorList>
    </citation>
    <scope>NUCLEOTIDE SEQUENCE [LARGE SCALE GENOMIC DNA]</scope>
    <source>
        <strain evidence="3 4">SYSU T00b441</strain>
    </source>
</reference>
<keyword evidence="1" id="KW-0812">Transmembrane</keyword>
<feature type="domain" description="Inner membrane protein YgaP-like transmembrane" evidence="2">
    <location>
        <begin position="1"/>
        <end position="66"/>
    </location>
</feature>
<evidence type="ECO:0000313" key="4">
    <source>
        <dbReference type="Proteomes" id="UP001232536"/>
    </source>
</evidence>
<dbReference type="Pfam" id="PF11127">
    <property type="entry name" value="YgaP-like_TM"/>
    <property type="match status" value="1"/>
</dbReference>
<organism evidence="3 4">
    <name type="scientific">Actinotalea lenta</name>
    <dbReference type="NCBI Taxonomy" id="3064654"/>
    <lineage>
        <taxon>Bacteria</taxon>
        <taxon>Bacillati</taxon>
        <taxon>Actinomycetota</taxon>
        <taxon>Actinomycetes</taxon>
        <taxon>Micrococcales</taxon>
        <taxon>Cellulomonadaceae</taxon>
        <taxon>Actinotalea</taxon>
    </lineage>
</organism>
<dbReference type="Proteomes" id="UP001232536">
    <property type="component" value="Unassembled WGS sequence"/>
</dbReference>
<accession>A0ABT9D9Z0</accession>
<dbReference type="Gene3D" id="6.10.140.1340">
    <property type="match status" value="1"/>
</dbReference>
<comment type="caution">
    <text evidence="3">The sequence shown here is derived from an EMBL/GenBank/DDBJ whole genome shotgun (WGS) entry which is preliminary data.</text>
</comment>
<protein>
    <submittedName>
        <fullName evidence="3">DUF2892 domain-containing protein</fullName>
    </submittedName>
</protein>
<feature type="transmembrane region" description="Helical" evidence="1">
    <location>
        <begin position="12"/>
        <end position="29"/>
    </location>
</feature>
<gene>
    <name evidence="3" type="ORF">Q6348_07000</name>
</gene>
<feature type="transmembrane region" description="Helical" evidence="1">
    <location>
        <begin position="35"/>
        <end position="59"/>
    </location>
</feature>
<keyword evidence="1" id="KW-1133">Transmembrane helix</keyword>
<evidence type="ECO:0000313" key="3">
    <source>
        <dbReference type="EMBL" id="MDO8106943.1"/>
    </source>
</evidence>